<keyword evidence="10" id="KW-1185">Reference proteome</keyword>
<reference evidence="9" key="2">
    <citation type="submission" date="2020-09" db="EMBL/GenBank/DDBJ databases">
        <authorList>
            <person name="Sun Q."/>
            <person name="Sedlacek I."/>
        </authorList>
    </citation>
    <scope>NUCLEOTIDE SEQUENCE</scope>
    <source>
        <strain evidence="9">CCM 8711</strain>
    </source>
</reference>
<feature type="transmembrane region" description="Helical" evidence="6">
    <location>
        <begin position="35"/>
        <end position="55"/>
    </location>
</feature>
<proteinExistence type="predicted"/>
<evidence type="ECO:0000259" key="7">
    <source>
        <dbReference type="Pfam" id="PF03772"/>
    </source>
</evidence>
<dbReference type="RefSeq" id="WP_188412866.1">
    <property type="nucleotide sequence ID" value="NZ_BMDO01000001.1"/>
</dbReference>
<dbReference type="EMBL" id="BMDO01000001">
    <property type="protein sequence ID" value="GGI48931.1"/>
    <property type="molecule type" value="Genomic_DNA"/>
</dbReference>
<feature type="transmembrane region" description="Helical" evidence="6">
    <location>
        <begin position="460"/>
        <end position="479"/>
    </location>
</feature>
<feature type="transmembrane region" description="Helical" evidence="6">
    <location>
        <begin position="519"/>
        <end position="538"/>
    </location>
</feature>
<keyword evidence="2" id="KW-1003">Cell membrane</keyword>
<feature type="domain" description="ComEC/Rec2-related protein" evidence="7">
    <location>
        <begin position="241"/>
        <end position="511"/>
    </location>
</feature>
<gene>
    <name evidence="9" type="ORF">GCM10011425_01430</name>
</gene>
<name>A0A917J5K6_9SPHI</name>
<feature type="transmembrane region" description="Helical" evidence="6">
    <location>
        <begin position="340"/>
        <end position="359"/>
    </location>
</feature>
<evidence type="ECO:0000313" key="10">
    <source>
        <dbReference type="Proteomes" id="UP000662074"/>
    </source>
</evidence>
<evidence type="ECO:0000256" key="4">
    <source>
        <dbReference type="ARBA" id="ARBA00022989"/>
    </source>
</evidence>
<dbReference type="Proteomes" id="UP000662074">
    <property type="component" value="Unassembled WGS sequence"/>
</dbReference>
<keyword evidence="3 6" id="KW-0812">Transmembrane</keyword>
<accession>A0A917J5K6</accession>
<dbReference type="InterPro" id="IPR025405">
    <property type="entry name" value="DUF4131"/>
</dbReference>
<feature type="transmembrane region" description="Helical" evidence="6">
    <location>
        <begin position="12"/>
        <end position="29"/>
    </location>
</feature>
<feature type="transmembrane region" description="Helical" evidence="6">
    <location>
        <begin position="295"/>
        <end position="311"/>
    </location>
</feature>
<dbReference type="NCBIfam" id="TIGR00360">
    <property type="entry name" value="ComEC_N-term"/>
    <property type="match status" value="1"/>
</dbReference>
<feature type="transmembrane region" description="Helical" evidence="6">
    <location>
        <begin position="423"/>
        <end position="448"/>
    </location>
</feature>
<sequence length="704" mass="79349">MLRAHKGEIPFLFWLMPFIAGVVLNLHLAEAGLSTYISFLFLIAGVSFIVLNICYNKFNVQRYSWLGGALMHIILLCSGWLCAQLNNELPNADHFSKLKADYLIVKVITEPTQKGIYTRFTAQVNYAVKPKLNEGASGKLLITLVTDSNSHAVSYGDLLLVPATYKPVDIPFNPAEFNYKKYLAHQNIYHQSFLNRQEVRLMRSNEGNPIIAWSLTLRQRMVDAIKLYITNTEAAAIASTLLLGYKADLSSDILQAYSKTGTIHVLSVSGAHVAILFVVMAWMLKPLRRNRNGRILNAVLSLLLIWAYAILTGLSPAVCRAAVMLSMVIISKASGRPVHYLNVLAVSAFALLLYNPLLITDVGFQLSYLAVFGLIALQPILYEQFEFKNKWADKLWKLCSLSIAAQLITFPLSAYYFHQFPVYFLVSNLLIIVPAEVIVIVGMTFLLSTLVTTLAPLSKLLAYVLEHLILLMNKALVFIEHLPYASISKIWISTTEHLLLYLIIIAAVYFLAYKKAWQLHLTLAFVLVLCCSLSWKAIGQQSTNHTVFFNVRKNSAVLFQTGHRAVVVTDLLPADKNYKYSIQPCLDSLSADSVIICNPQQNLQTSYFKKQLNLIRFLDKSVVLFNPSLQNIVLPQKIQVDYLFFTHNPHSKLAFILKNYAVKHLVVDANNSNQRINNIDYEADSLHLKINILKRNKSFILVSK</sequence>
<feature type="transmembrane region" description="Helical" evidence="6">
    <location>
        <begin position="491"/>
        <end position="512"/>
    </location>
</feature>
<evidence type="ECO:0000256" key="5">
    <source>
        <dbReference type="ARBA" id="ARBA00023136"/>
    </source>
</evidence>
<dbReference type="PANTHER" id="PTHR30619">
    <property type="entry name" value="DNA INTERNALIZATION/COMPETENCE PROTEIN COMEC/REC2"/>
    <property type="match status" value="1"/>
</dbReference>
<organism evidence="9 10">
    <name type="scientific">Mucilaginibacter galii</name>
    <dbReference type="NCBI Taxonomy" id="2005073"/>
    <lineage>
        <taxon>Bacteria</taxon>
        <taxon>Pseudomonadati</taxon>
        <taxon>Bacteroidota</taxon>
        <taxon>Sphingobacteriia</taxon>
        <taxon>Sphingobacteriales</taxon>
        <taxon>Sphingobacteriaceae</taxon>
        <taxon>Mucilaginibacter</taxon>
    </lineage>
</organism>
<comment type="caution">
    <text evidence="9">The sequence shown here is derived from an EMBL/GenBank/DDBJ whole genome shotgun (WGS) entry which is preliminary data.</text>
</comment>
<keyword evidence="4 6" id="KW-1133">Transmembrane helix</keyword>
<dbReference type="InterPro" id="IPR004477">
    <property type="entry name" value="ComEC_N"/>
</dbReference>
<evidence type="ECO:0000256" key="6">
    <source>
        <dbReference type="SAM" id="Phobius"/>
    </source>
</evidence>
<dbReference type="InterPro" id="IPR052159">
    <property type="entry name" value="Competence_DNA_uptake"/>
</dbReference>
<feature type="transmembrane region" description="Helical" evidence="6">
    <location>
        <begin position="395"/>
        <end position="417"/>
    </location>
</feature>
<evidence type="ECO:0000256" key="1">
    <source>
        <dbReference type="ARBA" id="ARBA00004651"/>
    </source>
</evidence>
<feature type="domain" description="DUF4131" evidence="8">
    <location>
        <begin position="37"/>
        <end position="197"/>
    </location>
</feature>
<dbReference type="AlphaFoldDB" id="A0A917J5K6"/>
<evidence type="ECO:0000313" key="9">
    <source>
        <dbReference type="EMBL" id="GGI48931.1"/>
    </source>
</evidence>
<feature type="transmembrane region" description="Helical" evidence="6">
    <location>
        <begin position="263"/>
        <end position="283"/>
    </location>
</feature>
<dbReference type="PANTHER" id="PTHR30619:SF1">
    <property type="entry name" value="RECOMBINATION PROTEIN 2"/>
    <property type="match status" value="1"/>
</dbReference>
<comment type="subcellular location">
    <subcellularLocation>
        <location evidence="1">Cell membrane</location>
        <topology evidence="1">Multi-pass membrane protein</topology>
    </subcellularLocation>
</comment>
<protein>
    <submittedName>
        <fullName evidence="9">Competence protein</fullName>
    </submittedName>
</protein>
<evidence type="ECO:0000256" key="2">
    <source>
        <dbReference type="ARBA" id="ARBA00022475"/>
    </source>
</evidence>
<dbReference type="Pfam" id="PF03772">
    <property type="entry name" value="Competence"/>
    <property type="match status" value="1"/>
</dbReference>
<dbReference type="GO" id="GO:0005886">
    <property type="term" value="C:plasma membrane"/>
    <property type="evidence" value="ECO:0007669"/>
    <property type="project" value="UniProtKB-SubCell"/>
</dbReference>
<feature type="transmembrane region" description="Helical" evidence="6">
    <location>
        <begin position="365"/>
        <end position="383"/>
    </location>
</feature>
<dbReference type="Pfam" id="PF13567">
    <property type="entry name" value="DUF4131"/>
    <property type="match status" value="1"/>
</dbReference>
<reference evidence="9" key="1">
    <citation type="journal article" date="2014" name="Int. J. Syst. Evol. Microbiol.">
        <title>Complete genome sequence of Corynebacterium casei LMG S-19264T (=DSM 44701T), isolated from a smear-ripened cheese.</title>
        <authorList>
            <consortium name="US DOE Joint Genome Institute (JGI-PGF)"/>
            <person name="Walter F."/>
            <person name="Albersmeier A."/>
            <person name="Kalinowski J."/>
            <person name="Ruckert C."/>
        </authorList>
    </citation>
    <scope>NUCLEOTIDE SEQUENCE</scope>
    <source>
        <strain evidence="9">CCM 8711</strain>
    </source>
</reference>
<keyword evidence="5 6" id="KW-0472">Membrane</keyword>
<evidence type="ECO:0000256" key="3">
    <source>
        <dbReference type="ARBA" id="ARBA00022692"/>
    </source>
</evidence>
<evidence type="ECO:0000259" key="8">
    <source>
        <dbReference type="Pfam" id="PF13567"/>
    </source>
</evidence>